<evidence type="ECO:0000313" key="1">
    <source>
        <dbReference type="EMBL" id="QNP68869.1"/>
    </source>
</evidence>
<gene>
    <name evidence="1" type="ORF">IAG44_04985</name>
</gene>
<evidence type="ECO:0000313" key="2">
    <source>
        <dbReference type="Proteomes" id="UP000516052"/>
    </source>
</evidence>
<dbReference type="Gene3D" id="3.40.50.1240">
    <property type="entry name" value="Phosphoglycerate mutase-like"/>
    <property type="match status" value="1"/>
</dbReference>
<dbReference type="InterPro" id="IPR013078">
    <property type="entry name" value="His_Pase_superF_clade-1"/>
</dbReference>
<dbReference type="InterPro" id="IPR050275">
    <property type="entry name" value="PGM_Phosphatase"/>
</dbReference>
<dbReference type="Proteomes" id="UP000516052">
    <property type="component" value="Chromosome"/>
</dbReference>
<dbReference type="SUPFAM" id="SSF53254">
    <property type="entry name" value="Phosphoglycerate mutase-like"/>
    <property type="match status" value="1"/>
</dbReference>
<protein>
    <submittedName>
        <fullName evidence="1">Histidine phosphatase family protein</fullName>
    </submittedName>
</protein>
<dbReference type="GO" id="GO:0016791">
    <property type="term" value="F:phosphatase activity"/>
    <property type="evidence" value="ECO:0007669"/>
    <property type="project" value="TreeGrafter"/>
</dbReference>
<reference evidence="1 2" key="1">
    <citation type="submission" date="2020-08" db="EMBL/GenBank/DDBJ databases">
        <title>A novel species.</title>
        <authorList>
            <person name="Gao J."/>
        </authorList>
    </citation>
    <scope>NUCLEOTIDE SEQUENCE [LARGE SCALE GENOMIC DNA]</scope>
    <source>
        <strain evidence="1 2">CRXT-G-22</strain>
    </source>
</reference>
<proteinExistence type="predicted"/>
<dbReference type="PANTHER" id="PTHR48100:SF59">
    <property type="entry name" value="ADENOSYLCOBALAMIN_ALPHA-RIBAZOLE PHOSPHATASE"/>
    <property type="match status" value="1"/>
</dbReference>
<dbReference type="GO" id="GO:0005737">
    <property type="term" value="C:cytoplasm"/>
    <property type="evidence" value="ECO:0007669"/>
    <property type="project" value="TreeGrafter"/>
</dbReference>
<dbReference type="RefSeq" id="WP_187745908.1">
    <property type="nucleotide sequence ID" value="NZ_CP060828.1"/>
</dbReference>
<organism evidence="1 2">
    <name type="scientific">Streptomyces roseirectus</name>
    <dbReference type="NCBI Taxonomy" id="2768066"/>
    <lineage>
        <taxon>Bacteria</taxon>
        <taxon>Bacillati</taxon>
        <taxon>Actinomycetota</taxon>
        <taxon>Actinomycetes</taxon>
        <taxon>Kitasatosporales</taxon>
        <taxon>Streptomycetaceae</taxon>
        <taxon>Streptomyces</taxon>
    </lineage>
</organism>
<dbReference type="PANTHER" id="PTHR48100">
    <property type="entry name" value="BROAD-SPECIFICITY PHOSPHATASE YOR283W-RELATED"/>
    <property type="match status" value="1"/>
</dbReference>
<sequence>MTGPTELLLIRHAQAWCNVEDIVGGPLGCRGLTPVGWEQAERLAARLAAEEHADVLYASPRRRARETAVAAGHALGLPVRIEEGLREQDLGSADGVPRYQLHQGLGVIPAHLPHRPLADGAESWTAFVERTGQALRELTRRHRGERVLAVCHGETVNAAHHFFLDLPMGWPGPLGVTVDNASLTRWREQPWDQYQPELGLRWDLQTHNDTAHLVQNGTLPCASS</sequence>
<dbReference type="KEGG" id="sroi:IAG44_04985"/>
<dbReference type="AlphaFoldDB" id="A0A7H0I7V3"/>
<dbReference type="EMBL" id="CP060828">
    <property type="protein sequence ID" value="QNP68869.1"/>
    <property type="molecule type" value="Genomic_DNA"/>
</dbReference>
<keyword evidence="2" id="KW-1185">Reference proteome</keyword>
<dbReference type="Pfam" id="PF00300">
    <property type="entry name" value="His_Phos_1"/>
    <property type="match status" value="1"/>
</dbReference>
<dbReference type="InterPro" id="IPR029033">
    <property type="entry name" value="His_PPase_superfam"/>
</dbReference>
<accession>A0A7H0I7V3</accession>
<dbReference type="CDD" id="cd07067">
    <property type="entry name" value="HP_PGM_like"/>
    <property type="match status" value="1"/>
</dbReference>
<name>A0A7H0I7V3_9ACTN</name>
<dbReference type="SMART" id="SM00855">
    <property type="entry name" value="PGAM"/>
    <property type="match status" value="1"/>
</dbReference>